<keyword evidence="5" id="KW-0698">rRNA processing</keyword>
<comment type="subcellular location">
    <subcellularLocation>
        <location evidence="5">Cytoplasm</location>
    </subcellularLocation>
</comment>
<dbReference type="HAMAP" id="MF_00658">
    <property type="entry name" value="23SrRNA_methyltr_H"/>
    <property type="match status" value="1"/>
</dbReference>
<dbReference type="PIRSF" id="PIRSF004505">
    <property type="entry name" value="MT_bac"/>
    <property type="match status" value="1"/>
</dbReference>
<evidence type="ECO:0000313" key="6">
    <source>
        <dbReference type="EMBL" id="TBR81721.1"/>
    </source>
</evidence>
<dbReference type="AlphaFoldDB" id="A0A4V2JQK8"/>
<dbReference type="OrthoDB" id="9806643at2"/>
<accession>A0A4V2JQK8</accession>
<dbReference type="Proteomes" id="UP000292583">
    <property type="component" value="Unassembled WGS sequence"/>
</dbReference>
<evidence type="ECO:0000256" key="2">
    <source>
        <dbReference type="ARBA" id="ARBA00022679"/>
    </source>
</evidence>
<evidence type="ECO:0000256" key="3">
    <source>
        <dbReference type="ARBA" id="ARBA00022691"/>
    </source>
</evidence>
<proteinExistence type="inferred from homology"/>
<evidence type="ECO:0000313" key="7">
    <source>
        <dbReference type="Proteomes" id="UP000292583"/>
    </source>
</evidence>
<dbReference type="InterPro" id="IPR029028">
    <property type="entry name" value="Alpha/beta_knot_MTases"/>
</dbReference>
<protein>
    <recommendedName>
        <fullName evidence="5">Ribosomal RNA large subunit methyltransferase H</fullName>
        <ecNumber evidence="5">2.1.1.177</ecNumber>
    </recommendedName>
    <alternativeName>
        <fullName evidence="5">23S rRNA (pseudouridine1915-N3)-methyltransferase</fullName>
    </alternativeName>
    <alternativeName>
        <fullName evidence="5">23S rRNA m3Psi1915 methyltransferase</fullName>
    </alternativeName>
    <alternativeName>
        <fullName evidence="5">rRNA (pseudouridine-N3-)-methyltransferase RlmH</fullName>
    </alternativeName>
</protein>
<comment type="caution">
    <text evidence="5">Lacks conserved residue(s) required for the propagation of feature annotation.</text>
</comment>
<keyword evidence="2 5" id="KW-0808">Transferase</keyword>
<dbReference type="CDD" id="cd18081">
    <property type="entry name" value="RlmH-like"/>
    <property type="match status" value="1"/>
</dbReference>
<organism evidence="6 7">
    <name type="scientific">Campylobacter novaezeelandiae</name>
    <dbReference type="NCBI Taxonomy" id="2267891"/>
    <lineage>
        <taxon>Bacteria</taxon>
        <taxon>Pseudomonadati</taxon>
        <taxon>Campylobacterota</taxon>
        <taxon>Epsilonproteobacteria</taxon>
        <taxon>Campylobacterales</taxon>
        <taxon>Campylobacteraceae</taxon>
        <taxon>Campylobacter</taxon>
    </lineage>
</organism>
<keyword evidence="5" id="KW-0963">Cytoplasm</keyword>
<comment type="subunit">
    <text evidence="5">Homodimer.</text>
</comment>
<reference evidence="6 7" key="1">
    <citation type="submission" date="2018-07" db="EMBL/GenBank/DDBJ databases">
        <title>Campylobacter zealandensis sp. nov., isolated from birds and water in New Zealand.</title>
        <authorList>
            <person name="Wilkinson D.A."/>
            <person name="Biggs P.J."/>
            <person name="French N.P."/>
            <person name="Midwinter A.C."/>
        </authorList>
    </citation>
    <scope>NUCLEOTIDE SEQUENCE [LARGE SCALE GENOMIC DNA]</scope>
    <source>
        <strain evidence="6 7">B423b</strain>
    </source>
</reference>
<dbReference type="RefSeq" id="WP_131163071.1">
    <property type="nucleotide sequence ID" value="NZ_QPGQ01000005.1"/>
</dbReference>
<dbReference type="GO" id="GO:0005737">
    <property type="term" value="C:cytoplasm"/>
    <property type="evidence" value="ECO:0007669"/>
    <property type="project" value="UniProtKB-SubCell"/>
</dbReference>
<name>A0A4V2JQK8_9BACT</name>
<dbReference type="PANTHER" id="PTHR33603:SF1">
    <property type="entry name" value="RIBOSOMAL RNA LARGE SUBUNIT METHYLTRANSFERASE H"/>
    <property type="match status" value="1"/>
</dbReference>
<dbReference type="InterPro" id="IPR029026">
    <property type="entry name" value="tRNA_m1G_MTases_N"/>
</dbReference>
<dbReference type="Pfam" id="PF02590">
    <property type="entry name" value="SPOUT_MTase"/>
    <property type="match status" value="1"/>
</dbReference>
<keyword evidence="7" id="KW-1185">Reference proteome</keyword>
<evidence type="ECO:0000256" key="1">
    <source>
        <dbReference type="ARBA" id="ARBA00022603"/>
    </source>
</evidence>
<dbReference type="EC" id="2.1.1.177" evidence="5"/>
<evidence type="ECO:0000256" key="5">
    <source>
        <dbReference type="HAMAP-Rule" id="MF_00658"/>
    </source>
</evidence>
<dbReference type="PANTHER" id="PTHR33603">
    <property type="entry name" value="METHYLTRANSFERASE"/>
    <property type="match status" value="1"/>
</dbReference>
<evidence type="ECO:0000256" key="4">
    <source>
        <dbReference type="ARBA" id="ARBA00038303"/>
    </source>
</evidence>
<comment type="similarity">
    <text evidence="4 5">Belongs to the RNA methyltransferase RlmH family.</text>
</comment>
<dbReference type="EMBL" id="QPGR01000003">
    <property type="protein sequence ID" value="TBR81721.1"/>
    <property type="molecule type" value="Genomic_DNA"/>
</dbReference>
<dbReference type="GO" id="GO:0070038">
    <property type="term" value="F:rRNA (pseudouridine-N3-)-methyltransferase activity"/>
    <property type="evidence" value="ECO:0007669"/>
    <property type="project" value="UniProtKB-UniRule"/>
</dbReference>
<comment type="catalytic activity">
    <reaction evidence="5">
        <text>pseudouridine(1915) in 23S rRNA + S-adenosyl-L-methionine = N(3)-methylpseudouridine(1915) in 23S rRNA + S-adenosyl-L-homocysteine + H(+)</text>
        <dbReference type="Rhea" id="RHEA:42752"/>
        <dbReference type="Rhea" id="RHEA-COMP:10221"/>
        <dbReference type="Rhea" id="RHEA-COMP:10222"/>
        <dbReference type="ChEBI" id="CHEBI:15378"/>
        <dbReference type="ChEBI" id="CHEBI:57856"/>
        <dbReference type="ChEBI" id="CHEBI:59789"/>
        <dbReference type="ChEBI" id="CHEBI:65314"/>
        <dbReference type="ChEBI" id="CHEBI:74486"/>
        <dbReference type="EC" id="2.1.1.177"/>
    </reaction>
</comment>
<comment type="function">
    <text evidence="5">Specifically methylates the pseudouridine at position 1915 (m3Psi1915) in 23S rRNA.</text>
</comment>
<gene>
    <name evidence="5" type="primary">rlmH</name>
    <name evidence="6" type="ORF">DU473_02205</name>
</gene>
<feature type="binding site" evidence="5">
    <location>
        <position position="71"/>
    </location>
    <ligand>
        <name>S-adenosyl-L-methionine</name>
        <dbReference type="ChEBI" id="CHEBI:59789"/>
    </ligand>
</feature>
<keyword evidence="3 5" id="KW-0949">S-adenosyl-L-methionine</keyword>
<dbReference type="SUPFAM" id="SSF75217">
    <property type="entry name" value="alpha/beta knot"/>
    <property type="match status" value="1"/>
</dbReference>
<dbReference type="InterPro" id="IPR003742">
    <property type="entry name" value="RlmH-like"/>
</dbReference>
<keyword evidence="1 5" id="KW-0489">Methyltransferase</keyword>
<comment type="caution">
    <text evidence="6">The sequence shown here is derived from an EMBL/GenBank/DDBJ whole genome shotgun (WGS) entry which is preliminary data.</text>
</comment>
<dbReference type="Gene3D" id="3.40.1280.10">
    <property type="match status" value="1"/>
</dbReference>
<feature type="binding site" evidence="5">
    <location>
        <position position="98"/>
    </location>
    <ligand>
        <name>S-adenosyl-L-methionine</name>
        <dbReference type="ChEBI" id="CHEBI:59789"/>
    </ligand>
</feature>
<sequence>MRVNIICIQKKDELKELTKKYTKLISNYSQIKEFNLFNQKISLAQNISPLEAQKSYEKAFEPYKKNFSIALDERGKNLNSLEFARLLKDKNEVNFFIGGAFGLRKEFIDTLDLSLCFSSFTLAHQLVKILLLEQIYRAFCINFNHPYHK</sequence>